<dbReference type="HOGENOM" id="CLU_292449_0_0_1"/>
<feature type="region of interest" description="Disordered" evidence="1">
    <location>
        <begin position="15"/>
        <end position="40"/>
    </location>
</feature>
<dbReference type="InterPro" id="IPR053041">
    <property type="entry name" value="Transglut-like_Superfamily_Mod"/>
</dbReference>
<dbReference type="EnsemblMetazoa" id="CapteT192522">
    <property type="protein sequence ID" value="CapteP192522"/>
    <property type="gene ID" value="CapteG192522"/>
</dbReference>
<evidence type="ECO:0000256" key="1">
    <source>
        <dbReference type="SAM" id="MobiDB-lite"/>
    </source>
</evidence>
<accession>R7US09</accession>
<dbReference type="InterPro" id="IPR056564">
    <property type="entry name" value="Ig-like_KY"/>
</dbReference>
<dbReference type="Pfam" id="PF23265">
    <property type="entry name" value="Ig-like_KY"/>
    <property type="match status" value="3"/>
</dbReference>
<feature type="domain" description="KY-like immunoglobulin-like" evidence="2">
    <location>
        <begin position="288"/>
        <end position="419"/>
    </location>
</feature>
<protein>
    <recommendedName>
        <fullName evidence="2">KY-like immunoglobulin-like domain-containing protein</fullName>
    </recommendedName>
</protein>
<feature type="domain" description="KY-like immunoglobulin-like" evidence="2">
    <location>
        <begin position="592"/>
        <end position="699"/>
    </location>
</feature>
<feature type="compositionally biased region" description="Polar residues" evidence="1">
    <location>
        <begin position="1218"/>
        <end position="1232"/>
    </location>
</feature>
<dbReference type="OrthoDB" id="6080065at2759"/>
<feature type="domain" description="KY-like immunoglobulin-like" evidence="2">
    <location>
        <begin position="444"/>
        <end position="545"/>
    </location>
</feature>
<feature type="region of interest" description="Disordered" evidence="1">
    <location>
        <begin position="227"/>
        <end position="246"/>
    </location>
</feature>
<sequence length="1232" mass="142137">MVMRTQLEIRIRTGKRQADMGATNSKNKYKNAVSPKEGHKYRDFPTYERLKRSQWEYAQKGKQPDDPVNLKPFPPPTPRSQVFNPRLYEDIDAHARSTPLHLAAESYEALVSYLIEPANDDIGKIRSFYTWIASQNPEAITLFTDGVTPDQSTPLYPLLVTLLKKWRKGYAYMFYHMCMTAKIPCQRVRGLVKGANYQAGKPIKGKNTYCIVFVDGAWRFVDQHWGSASASGKKKPTGNNNEPETEEEFTMQYKADDFWFLTDPEVMIFTHFPDDPAHQLLARIVTEAEFQKMSNVTEHFFHLGFTTVFPPICEVHTESGEVDVSVMLDKRKFYDFRYELTKYGDEGPTIRAYNNILYNQMVFMVGTEKQLKFHIELPEIGKYKLDISAKELDDEDAWHKRVVQYVIRCREPKFDYKVYPYQDEYRWGLFGEGKFLGLSTSVVEGIIQAPEGIAEFRIALPSNDKELVLRETAENSSYGRDYMEQYSCQYRIGDEIVFLLKLPDHGSYVCQVYAKEQGEDDEFSQLVCRYLIICSKGCPDMTPYPSVTVGQGTNNIIHWSGSGNDPVRLNNSKQLAPKTLNNDTKYPSIVPVSHKHPVIDDVRDGKLTVTMETQNCERLVFNTCMRYQHDDNTNEEYSEYVIVHRTPSTLRFQIRFPKSGFYSLNIHYKKLDSKSGKHQFGFAYLIYVLSPMEDCVPFPALAMDWQDDYELIHPQDGLLQTNTTVEFKVRVGKVKEVFTINSATEKEVQLIPSKQDSIWTGEVGTGATNCDVSLFCKSDADSILLASFKVVDDSWLSSLRQGQEEALTLAKKHQDEVDKRRLALESAAERRRRREGEMLRQREQDFIERRDDFERAERRREERERMMASRTPAATVEDGSLDTGIDDGYLQQVADDRRLKWDRQEQNIEGWQKYHSNMVNKMAADRLKDAISKRERNLLERALLECEQTQCVDYGEVRKAEDVLKVLDARDRLQNATKRGDVNDILAEVNQIENSSPAIRKHLQNDVREARYYCERLLRLQKLHTSILDMDRRTMTEVRRYGTPPRRVHRVIQGALLILGEDEESTSEWKDCQRLLSPTGNQGLHSLHRKIMNFTVEGVSREIAARARDILEEQPLPEVQNVSSGAGTFWVWAMGVITEVDKYHLKQGSEKNERVKPASIQRQKEIFCKVPTITTSLPERSTKALTIYTSHGDSADSYDPLRTSYLNTPRESRRFMSPANSTVSSRPPWANT</sequence>
<keyword evidence="5" id="KW-1185">Reference proteome</keyword>
<evidence type="ECO:0000313" key="3">
    <source>
        <dbReference type="EMBL" id="ELU09304.1"/>
    </source>
</evidence>
<reference evidence="5" key="1">
    <citation type="submission" date="2012-12" db="EMBL/GenBank/DDBJ databases">
        <authorList>
            <person name="Hellsten U."/>
            <person name="Grimwood J."/>
            <person name="Chapman J.A."/>
            <person name="Shapiro H."/>
            <person name="Aerts A."/>
            <person name="Otillar R.P."/>
            <person name="Terry A.Y."/>
            <person name="Boore J.L."/>
            <person name="Simakov O."/>
            <person name="Marletaz F."/>
            <person name="Cho S.-J."/>
            <person name="Edsinger-Gonzales E."/>
            <person name="Havlak P."/>
            <person name="Kuo D.-H."/>
            <person name="Larsson T."/>
            <person name="Lv J."/>
            <person name="Arendt D."/>
            <person name="Savage R."/>
            <person name="Osoegawa K."/>
            <person name="de Jong P."/>
            <person name="Lindberg D.R."/>
            <person name="Seaver E.C."/>
            <person name="Weisblat D.A."/>
            <person name="Putnam N.H."/>
            <person name="Grigoriev I.V."/>
            <person name="Rokhsar D.S."/>
        </authorList>
    </citation>
    <scope>NUCLEOTIDE SEQUENCE</scope>
    <source>
        <strain evidence="5">I ESC-2004</strain>
    </source>
</reference>
<dbReference type="EMBL" id="AMQN01006444">
    <property type="status" value="NOT_ANNOTATED_CDS"/>
    <property type="molecule type" value="Genomic_DNA"/>
</dbReference>
<dbReference type="OMA" id="LICCESM"/>
<reference evidence="3 5" key="2">
    <citation type="journal article" date="2013" name="Nature">
        <title>Insights into bilaterian evolution from three spiralian genomes.</title>
        <authorList>
            <person name="Simakov O."/>
            <person name="Marletaz F."/>
            <person name="Cho S.J."/>
            <person name="Edsinger-Gonzales E."/>
            <person name="Havlak P."/>
            <person name="Hellsten U."/>
            <person name="Kuo D.H."/>
            <person name="Larsson T."/>
            <person name="Lv J."/>
            <person name="Arendt D."/>
            <person name="Savage R."/>
            <person name="Osoegawa K."/>
            <person name="de Jong P."/>
            <person name="Grimwood J."/>
            <person name="Chapman J.A."/>
            <person name="Shapiro H."/>
            <person name="Aerts A."/>
            <person name="Otillar R.P."/>
            <person name="Terry A.Y."/>
            <person name="Boore J.L."/>
            <person name="Grigoriev I.V."/>
            <person name="Lindberg D.R."/>
            <person name="Seaver E.C."/>
            <person name="Weisblat D.A."/>
            <person name="Putnam N.H."/>
            <person name="Rokhsar D.S."/>
        </authorList>
    </citation>
    <scope>NUCLEOTIDE SEQUENCE</scope>
    <source>
        <strain evidence="3 5">I ESC-2004</strain>
    </source>
</reference>
<feature type="region of interest" description="Disordered" evidence="1">
    <location>
        <begin position="58"/>
        <end position="81"/>
    </location>
</feature>
<dbReference type="Gene3D" id="1.20.920.20">
    <property type="match status" value="1"/>
</dbReference>
<evidence type="ECO:0000313" key="5">
    <source>
        <dbReference type="Proteomes" id="UP000014760"/>
    </source>
</evidence>
<dbReference type="PANTHER" id="PTHR47020:SF1">
    <property type="entry name" value="HILLARIN"/>
    <property type="match status" value="1"/>
</dbReference>
<evidence type="ECO:0000313" key="4">
    <source>
        <dbReference type="EnsemblMetazoa" id="CapteP192522"/>
    </source>
</evidence>
<dbReference type="AlphaFoldDB" id="R7US09"/>
<reference evidence="4" key="3">
    <citation type="submission" date="2015-06" db="UniProtKB">
        <authorList>
            <consortium name="EnsemblMetazoa"/>
        </authorList>
    </citation>
    <scope>IDENTIFICATION</scope>
</reference>
<evidence type="ECO:0000259" key="2">
    <source>
        <dbReference type="Pfam" id="PF23265"/>
    </source>
</evidence>
<dbReference type="Proteomes" id="UP000014760">
    <property type="component" value="Unassembled WGS sequence"/>
</dbReference>
<feature type="region of interest" description="Disordered" evidence="1">
    <location>
        <begin position="1209"/>
        <end position="1232"/>
    </location>
</feature>
<feature type="region of interest" description="Disordered" evidence="1">
    <location>
        <begin position="860"/>
        <end position="885"/>
    </location>
</feature>
<dbReference type="STRING" id="283909.R7US09"/>
<gene>
    <name evidence="3" type="ORF">CAPTEDRAFT_192522</name>
</gene>
<name>R7US09_CAPTE</name>
<organism evidence="3">
    <name type="scientific">Capitella teleta</name>
    <name type="common">Polychaete worm</name>
    <dbReference type="NCBI Taxonomy" id="283909"/>
    <lineage>
        <taxon>Eukaryota</taxon>
        <taxon>Metazoa</taxon>
        <taxon>Spiralia</taxon>
        <taxon>Lophotrochozoa</taxon>
        <taxon>Annelida</taxon>
        <taxon>Polychaeta</taxon>
        <taxon>Sedentaria</taxon>
        <taxon>Scolecida</taxon>
        <taxon>Capitellidae</taxon>
        <taxon>Capitella</taxon>
    </lineage>
</organism>
<proteinExistence type="predicted"/>
<dbReference type="EMBL" id="KB298361">
    <property type="protein sequence ID" value="ELU09304.1"/>
    <property type="molecule type" value="Genomic_DNA"/>
</dbReference>
<dbReference type="PANTHER" id="PTHR47020">
    <property type="entry name" value="HILLARIN"/>
    <property type="match status" value="1"/>
</dbReference>